<keyword evidence="5 6" id="KW-0472">Membrane</keyword>
<evidence type="ECO:0000256" key="6">
    <source>
        <dbReference type="SAM" id="Phobius"/>
    </source>
</evidence>
<feature type="transmembrane region" description="Helical" evidence="6">
    <location>
        <begin position="75"/>
        <end position="98"/>
    </location>
</feature>
<feature type="transmembrane region" description="Helical" evidence="6">
    <location>
        <begin position="195"/>
        <end position="217"/>
    </location>
</feature>
<keyword evidence="3 6" id="KW-0812">Transmembrane</keyword>
<comment type="caution">
    <text evidence="7">The sequence shown here is derived from an EMBL/GenBank/DDBJ whole genome shotgun (WGS) entry which is preliminary data.</text>
</comment>
<keyword evidence="2" id="KW-1003">Cell membrane</keyword>
<protein>
    <submittedName>
        <fullName evidence="7">Cytochrome c oxidase caa3 assembly factor (Caa3_CtaG)</fullName>
    </submittedName>
</protein>
<evidence type="ECO:0000256" key="5">
    <source>
        <dbReference type="ARBA" id="ARBA00023136"/>
    </source>
</evidence>
<dbReference type="AlphaFoldDB" id="A0A1J5QWG7"/>
<keyword evidence="4 6" id="KW-1133">Transmembrane helix</keyword>
<name>A0A1J5QWG7_9ZZZZ</name>
<feature type="transmembrane region" description="Helical" evidence="6">
    <location>
        <begin position="110"/>
        <end position="129"/>
    </location>
</feature>
<reference evidence="7" key="1">
    <citation type="submission" date="2016-10" db="EMBL/GenBank/DDBJ databases">
        <title>Sequence of Gallionella enrichment culture.</title>
        <authorList>
            <person name="Poehlein A."/>
            <person name="Muehling M."/>
            <person name="Daniel R."/>
        </authorList>
    </citation>
    <scope>NUCLEOTIDE SEQUENCE</scope>
</reference>
<organism evidence="7">
    <name type="scientific">mine drainage metagenome</name>
    <dbReference type="NCBI Taxonomy" id="410659"/>
    <lineage>
        <taxon>unclassified sequences</taxon>
        <taxon>metagenomes</taxon>
        <taxon>ecological metagenomes</taxon>
    </lineage>
</organism>
<dbReference type="GO" id="GO:0005886">
    <property type="term" value="C:plasma membrane"/>
    <property type="evidence" value="ECO:0007669"/>
    <property type="project" value="UniProtKB-SubCell"/>
</dbReference>
<feature type="transmembrane region" description="Helical" evidence="6">
    <location>
        <begin position="150"/>
        <end position="175"/>
    </location>
</feature>
<gene>
    <name evidence="7" type="ORF">GALL_380070</name>
</gene>
<evidence type="ECO:0000256" key="2">
    <source>
        <dbReference type="ARBA" id="ARBA00022475"/>
    </source>
</evidence>
<accession>A0A1J5QWG7</accession>
<dbReference type="InterPro" id="IPR019108">
    <property type="entry name" value="Caa3_assmbl_CtaG-rel"/>
</dbReference>
<dbReference type="Pfam" id="PF09678">
    <property type="entry name" value="Caa3_CtaG"/>
    <property type="match status" value="1"/>
</dbReference>
<feature type="transmembrane region" description="Helical" evidence="6">
    <location>
        <begin position="32"/>
        <end position="54"/>
    </location>
</feature>
<sequence length="239" mass="26832">MALKKSRLALVAGGVLLLVCLVGPFAAYQRHFFWAHIVANLTIMMVAVPLILLGRPVEILVAKWPRFETVLASRFVTAICHPVFVWLLFVGTVMGVHFSPFLNYALSHPLVHYLVENPLYVVVAFLYYWSILPGNHSPARLTPVLRVVSLFAMMVPETMTGFFIYMTHTVIYPFYLSVPGHTVASALLDQQRGGGLMWAGSMIIDSVWIAVAVQVWYRSEEQKSILIDAEIAAEREAER</sequence>
<evidence type="ECO:0000256" key="4">
    <source>
        <dbReference type="ARBA" id="ARBA00022989"/>
    </source>
</evidence>
<dbReference type="EMBL" id="MLJW01001088">
    <property type="protein sequence ID" value="OIQ80237.1"/>
    <property type="molecule type" value="Genomic_DNA"/>
</dbReference>
<evidence type="ECO:0000256" key="3">
    <source>
        <dbReference type="ARBA" id="ARBA00022692"/>
    </source>
</evidence>
<comment type="subcellular location">
    <subcellularLocation>
        <location evidence="1">Cell membrane</location>
        <topology evidence="1">Multi-pass membrane protein</topology>
    </subcellularLocation>
</comment>
<evidence type="ECO:0000256" key="1">
    <source>
        <dbReference type="ARBA" id="ARBA00004651"/>
    </source>
</evidence>
<proteinExistence type="predicted"/>
<evidence type="ECO:0000313" key="7">
    <source>
        <dbReference type="EMBL" id="OIQ80237.1"/>
    </source>
</evidence>